<dbReference type="AlphaFoldDB" id="A0A6P0URA9"/>
<sequence>MFSTGQWAFAIFFVIAFIAVMLFSYRKDKNLHLKYYKGTKWILLGFILFVIILFIIKFLIKD</sequence>
<keyword evidence="1" id="KW-0472">Membrane</keyword>
<organism evidence="2 3">
    <name type="scientific">Leptobacterium flavescens</name>
    <dbReference type="NCBI Taxonomy" id="472055"/>
    <lineage>
        <taxon>Bacteria</taxon>
        <taxon>Pseudomonadati</taxon>
        <taxon>Bacteroidota</taxon>
        <taxon>Flavobacteriia</taxon>
        <taxon>Flavobacteriales</taxon>
        <taxon>Flavobacteriaceae</taxon>
        <taxon>Leptobacterium</taxon>
    </lineage>
</organism>
<proteinExistence type="predicted"/>
<comment type="caution">
    <text evidence="2">The sequence shown here is derived from an EMBL/GenBank/DDBJ whole genome shotgun (WGS) entry which is preliminary data.</text>
</comment>
<dbReference type="Proteomes" id="UP000468581">
    <property type="component" value="Unassembled WGS sequence"/>
</dbReference>
<protein>
    <submittedName>
        <fullName evidence="2">Uncharacterized protein</fullName>
    </submittedName>
</protein>
<feature type="transmembrane region" description="Helical" evidence="1">
    <location>
        <begin position="6"/>
        <end position="25"/>
    </location>
</feature>
<reference evidence="2 3" key="1">
    <citation type="submission" date="2020-01" db="EMBL/GenBank/DDBJ databases">
        <title>Leptobacterium flavescens.</title>
        <authorList>
            <person name="Wang G."/>
        </authorList>
    </citation>
    <scope>NUCLEOTIDE SEQUENCE [LARGE SCALE GENOMIC DNA]</scope>
    <source>
        <strain evidence="2 3">KCTC 22160</strain>
    </source>
</reference>
<gene>
    <name evidence="2" type="ORF">GWK08_18480</name>
</gene>
<keyword evidence="3" id="KW-1185">Reference proteome</keyword>
<keyword evidence="1" id="KW-0812">Transmembrane</keyword>
<feature type="transmembrane region" description="Helical" evidence="1">
    <location>
        <begin position="41"/>
        <end position="60"/>
    </location>
</feature>
<accession>A0A6P0URA9</accession>
<evidence type="ECO:0000256" key="1">
    <source>
        <dbReference type="SAM" id="Phobius"/>
    </source>
</evidence>
<dbReference type="EMBL" id="JAABOO010000004">
    <property type="protein sequence ID" value="NER15447.1"/>
    <property type="molecule type" value="Genomic_DNA"/>
</dbReference>
<evidence type="ECO:0000313" key="3">
    <source>
        <dbReference type="Proteomes" id="UP000468581"/>
    </source>
</evidence>
<keyword evidence="1" id="KW-1133">Transmembrane helix</keyword>
<evidence type="ECO:0000313" key="2">
    <source>
        <dbReference type="EMBL" id="NER15447.1"/>
    </source>
</evidence>
<name>A0A6P0URA9_9FLAO</name>
<dbReference type="RefSeq" id="WP_163608721.1">
    <property type="nucleotide sequence ID" value="NZ_JAABOO010000004.1"/>
</dbReference>